<feature type="region of interest" description="Disordered" evidence="3">
    <location>
        <begin position="91"/>
        <end position="118"/>
    </location>
</feature>
<sequence>MNKLNILWASSNQIVNMLPLKQLSQLQELLINNNKVEDLSPLKDLKMLEKLVLSSNEIINIEPLRKMNQLLILNLGGNKITDLEPLQVGTSRAAHARTRTQLQPDNQRQTIRKNDRSEVTISTQQLHLKYEPNSSSENI</sequence>
<dbReference type="InterPro" id="IPR001611">
    <property type="entry name" value="Leu-rich_rpt"/>
</dbReference>
<name>A0AA86U1G4_9EUKA</name>
<dbReference type="InterPro" id="IPR025875">
    <property type="entry name" value="Leu-rich_rpt_4"/>
</dbReference>
<keyword evidence="1" id="KW-0433">Leucine-rich repeat</keyword>
<dbReference type="PANTHER" id="PTHR46652">
    <property type="entry name" value="LEUCINE-RICH REPEAT AND IQ DOMAIN-CONTAINING PROTEIN 1-RELATED"/>
    <property type="match status" value="1"/>
</dbReference>
<evidence type="ECO:0000313" key="6">
    <source>
        <dbReference type="Proteomes" id="UP001642409"/>
    </source>
</evidence>
<reference evidence="4" key="1">
    <citation type="submission" date="2023-06" db="EMBL/GenBank/DDBJ databases">
        <authorList>
            <person name="Kurt Z."/>
        </authorList>
    </citation>
    <scope>NUCLEOTIDE SEQUENCE</scope>
</reference>
<dbReference type="Proteomes" id="UP001642409">
    <property type="component" value="Unassembled WGS sequence"/>
</dbReference>
<evidence type="ECO:0000256" key="3">
    <source>
        <dbReference type="SAM" id="MobiDB-lite"/>
    </source>
</evidence>
<evidence type="ECO:0000313" key="5">
    <source>
        <dbReference type="EMBL" id="CAL6088255.1"/>
    </source>
</evidence>
<accession>A0AA86U1G4</accession>
<gene>
    <name evidence="4" type="ORF">HINF_LOCUS24329</name>
    <name evidence="5" type="ORF">HINF_LOCUS64039</name>
</gene>
<dbReference type="EMBL" id="CATOUU010000639">
    <property type="protein sequence ID" value="CAI9936684.1"/>
    <property type="molecule type" value="Genomic_DNA"/>
</dbReference>
<dbReference type="AlphaFoldDB" id="A0AA86U1G4"/>
<dbReference type="InterPro" id="IPR050836">
    <property type="entry name" value="SDS22/Internalin_LRR"/>
</dbReference>
<evidence type="ECO:0000313" key="4">
    <source>
        <dbReference type="EMBL" id="CAI9936684.1"/>
    </source>
</evidence>
<dbReference type="InterPro" id="IPR032675">
    <property type="entry name" value="LRR_dom_sf"/>
</dbReference>
<comment type="caution">
    <text evidence="4">The sequence shown here is derived from an EMBL/GenBank/DDBJ whole genome shotgun (WGS) entry which is preliminary data.</text>
</comment>
<keyword evidence="6" id="KW-1185">Reference proteome</keyword>
<protein>
    <submittedName>
        <fullName evidence="4">Uncharacterized protein</fullName>
    </submittedName>
</protein>
<organism evidence="4">
    <name type="scientific">Hexamita inflata</name>
    <dbReference type="NCBI Taxonomy" id="28002"/>
    <lineage>
        <taxon>Eukaryota</taxon>
        <taxon>Metamonada</taxon>
        <taxon>Diplomonadida</taxon>
        <taxon>Hexamitidae</taxon>
        <taxon>Hexamitinae</taxon>
        <taxon>Hexamita</taxon>
    </lineage>
</organism>
<feature type="compositionally biased region" description="Polar residues" evidence="3">
    <location>
        <begin position="99"/>
        <end position="109"/>
    </location>
</feature>
<dbReference type="PROSITE" id="PS51450">
    <property type="entry name" value="LRR"/>
    <property type="match status" value="3"/>
</dbReference>
<dbReference type="EMBL" id="CAXDID020000406">
    <property type="protein sequence ID" value="CAL6088255.1"/>
    <property type="molecule type" value="Genomic_DNA"/>
</dbReference>
<dbReference type="SUPFAM" id="SSF52075">
    <property type="entry name" value="Outer arm dynein light chain 1"/>
    <property type="match status" value="1"/>
</dbReference>
<proteinExistence type="predicted"/>
<keyword evidence="2" id="KW-0677">Repeat</keyword>
<reference evidence="5 6" key="2">
    <citation type="submission" date="2024-07" db="EMBL/GenBank/DDBJ databases">
        <authorList>
            <person name="Akdeniz Z."/>
        </authorList>
    </citation>
    <scope>NUCLEOTIDE SEQUENCE [LARGE SCALE GENOMIC DNA]</scope>
</reference>
<dbReference type="Pfam" id="PF12799">
    <property type="entry name" value="LRR_4"/>
    <property type="match status" value="1"/>
</dbReference>
<evidence type="ECO:0000256" key="2">
    <source>
        <dbReference type="ARBA" id="ARBA00022737"/>
    </source>
</evidence>
<evidence type="ECO:0000256" key="1">
    <source>
        <dbReference type="ARBA" id="ARBA00022614"/>
    </source>
</evidence>
<dbReference type="PANTHER" id="PTHR46652:SF3">
    <property type="entry name" value="LEUCINE-RICH REPEAT-CONTAINING PROTEIN 9"/>
    <property type="match status" value="1"/>
</dbReference>
<dbReference type="Gene3D" id="3.80.10.10">
    <property type="entry name" value="Ribonuclease Inhibitor"/>
    <property type="match status" value="1"/>
</dbReference>